<feature type="compositionally biased region" description="Low complexity" evidence="1">
    <location>
        <begin position="210"/>
        <end position="222"/>
    </location>
</feature>
<feature type="compositionally biased region" description="Polar residues" evidence="1">
    <location>
        <begin position="167"/>
        <end position="197"/>
    </location>
</feature>
<evidence type="ECO:0000256" key="1">
    <source>
        <dbReference type="SAM" id="MobiDB-lite"/>
    </source>
</evidence>
<comment type="caution">
    <text evidence="2">The sequence shown here is derived from an EMBL/GenBank/DDBJ whole genome shotgun (WGS) entry which is preliminary data.</text>
</comment>
<gene>
    <name evidence="2" type="ORF">Tco025E_01093</name>
</gene>
<evidence type="ECO:0000313" key="3">
    <source>
        <dbReference type="Proteomes" id="UP000284403"/>
    </source>
</evidence>
<dbReference type="RefSeq" id="XP_029231901.1">
    <property type="nucleotide sequence ID" value="XM_029368031.1"/>
</dbReference>
<dbReference type="EMBL" id="MKKU01000031">
    <property type="protein sequence ID" value="RNF26695.1"/>
    <property type="molecule type" value="Genomic_DNA"/>
</dbReference>
<accession>A0A3R7PKH3</accession>
<keyword evidence="3" id="KW-1185">Reference proteome</keyword>
<proteinExistence type="predicted"/>
<organism evidence="2 3">
    <name type="scientific">Trypanosoma conorhini</name>
    <dbReference type="NCBI Taxonomy" id="83891"/>
    <lineage>
        <taxon>Eukaryota</taxon>
        <taxon>Discoba</taxon>
        <taxon>Euglenozoa</taxon>
        <taxon>Kinetoplastea</taxon>
        <taxon>Metakinetoplastina</taxon>
        <taxon>Trypanosomatida</taxon>
        <taxon>Trypanosomatidae</taxon>
        <taxon>Trypanosoma</taxon>
    </lineage>
</organism>
<name>A0A3R7PKH3_9TRYP</name>
<feature type="region of interest" description="Disordered" evidence="1">
    <location>
        <begin position="143"/>
        <end position="239"/>
    </location>
</feature>
<dbReference type="Proteomes" id="UP000284403">
    <property type="component" value="Unassembled WGS sequence"/>
</dbReference>
<dbReference type="AlphaFoldDB" id="A0A3R7PKH3"/>
<reference evidence="2 3" key="1">
    <citation type="journal article" date="2018" name="BMC Genomics">
        <title>Genomic comparison of Trypanosoma conorhini and Trypanosoma rangeli to Trypanosoma cruzi strains of high and low virulence.</title>
        <authorList>
            <person name="Bradwell K.R."/>
            <person name="Koparde V.N."/>
            <person name="Matveyev A.V."/>
            <person name="Serrano M.G."/>
            <person name="Alves J.M."/>
            <person name="Parikh H."/>
            <person name="Huang B."/>
            <person name="Lee V."/>
            <person name="Espinosa-Alvarez O."/>
            <person name="Ortiz P.A."/>
            <person name="Costa-Martins A.G."/>
            <person name="Teixeira M.M."/>
            <person name="Buck G.A."/>
        </authorList>
    </citation>
    <scope>NUCLEOTIDE SEQUENCE [LARGE SCALE GENOMIC DNA]</scope>
    <source>
        <strain evidence="2 3">025E</strain>
    </source>
</reference>
<feature type="compositionally biased region" description="Polar residues" evidence="1">
    <location>
        <begin position="57"/>
        <end position="68"/>
    </location>
</feature>
<feature type="region of interest" description="Disordered" evidence="1">
    <location>
        <begin position="42"/>
        <end position="85"/>
    </location>
</feature>
<evidence type="ECO:0000313" key="2">
    <source>
        <dbReference type="EMBL" id="RNF26695.1"/>
    </source>
</evidence>
<sequence length="350" mass="37409">MLVAEGKQRLLAGFNAQPHALPPDPAAAAAEDEAEKELIAQFYADQQARRRQPPPQLSTEPPSQSNPQFGAAPHAQKQPDVAAESTTTRLPHDFAVRQHNNGATEVAVDTTITQQTIHPRQTKSGHAPATLEEFRQQLLRQKLQRRTEADNGHTTARSHPPLAPVNLGSTTDIGTQQQKESHNRTSINTGQTTSPSLLHSKAHEFNELHNSSSARSTTTTNTMDQHHFKSLSSDETSDRDAIVQAEEAGRRAALGAARSGATAIAAAEALGLTETSGRDAIVQAEEAGRRAALGAARSGATAIAAAEALGLTETSDRDAIVQAEEAGRTWLPLGPRGAARQPLLLRKRWA</sequence>
<feature type="region of interest" description="Disordered" evidence="1">
    <location>
        <begin position="14"/>
        <end position="33"/>
    </location>
</feature>
<dbReference type="GeneID" id="40314704"/>
<protein>
    <submittedName>
        <fullName evidence="2">Uncharacterized protein</fullName>
    </submittedName>
</protein>